<dbReference type="Proteomes" id="UP000254535">
    <property type="component" value="Chromosome"/>
</dbReference>
<feature type="compositionally biased region" description="Pro residues" evidence="2">
    <location>
        <begin position="179"/>
        <end position="188"/>
    </location>
</feature>
<feature type="signal peptide" evidence="3">
    <location>
        <begin position="1"/>
        <end position="20"/>
    </location>
</feature>
<dbReference type="Pfam" id="PF13778">
    <property type="entry name" value="DUF4174"/>
    <property type="match status" value="1"/>
</dbReference>
<evidence type="ECO:0000256" key="1">
    <source>
        <dbReference type="ARBA" id="ARBA00022729"/>
    </source>
</evidence>
<evidence type="ECO:0000256" key="2">
    <source>
        <dbReference type="SAM" id="MobiDB-lite"/>
    </source>
</evidence>
<dbReference type="RefSeq" id="WP_115078554.1">
    <property type="nucleotide sequence ID" value="NZ_CP022313.1"/>
</dbReference>
<feature type="domain" description="DUF4174" evidence="4">
    <location>
        <begin position="27"/>
        <end position="148"/>
    </location>
</feature>
<dbReference type="InterPro" id="IPR025232">
    <property type="entry name" value="DUF4174"/>
</dbReference>
<evidence type="ECO:0000259" key="4">
    <source>
        <dbReference type="Pfam" id="PF13778"/>
    </source>
</evidence>
<sequence>MLIRSLTLTLLLAIAGPLFAADGDSPLDVDKGINRPVIVIASSTVDSYWVSLKKALDDPANKQGIADRKIKVYTILSMSGQVDGKSMEQQQTMALLRSLKLGAGAYPKVFLVGKDGETKLTASGEEAATVDLKKIFDTIDALPAAEKETTSTVVTAPAAAEPAPAKGAKGTKPTKPTKPAKPPEMPDD</sequence>
<keyword evidence="1 3" id="KW-0732">Signal</keyword>
<name>A0A345UZL1_PSEFL</name>
<dbReference type="GO" id="GO:0004812">
    <property type="term" value="F:aminoacyl-tRNA ligase activity"/>
    <property type="evidence" value="ECO:0007669"/>
    <property type="project" value="UniProtKB-KW"/>
</dbReference>
<proteinExistence type="predicted"/>
<feature type="region of interest" description="Disordered" evidence="2">
    <location>
        <begin position="146"/>
        <end position="188"/>
    </location>
</feature>
<dbReference type="AlphaFoldDB" id="A0A345UZL1"/>
<evidence type="ECO:0000256" key="3">
    <source>
        <dbReference type="SAM" id="SignalP"/>
    </source>
</evidence>
<keyword evidence="5" id="KW-0436">Ligase</keyword>
<evidence type="ECO:0000313" key="5">
    <source>
        <dbReference type="EMBL" id="AXJ05913.1"/>
    </source>
</evidence>
<feature type="compositionally biased region" description="Low complexity" evidence="2">
    <location>
        <begin position="155"/>
        <end position="174"/>
    </location>
</feature>
<gene>
    <name evidence="5" type="ORF">CFN16_17830</name>
</gene>
<accession>A0A345UZL1</accession>
<dbReference type="EMBL" id="CP022313">
    <property type="protein sequence ID" value="AXJ05913.1"/>
    <property type="molecule type" value="Genomic_DNA"/>
</dbReference>
<organism evidence="5 6">
    <name type="scientific">Pseudomonas fluorescens</name>
    <dbReference type="NCBI Taxonomy" id="294"/>
    <lineage>
        <taxon>Bacteria</taxon>
        <taxon>Pseudomonadati</taxon>
        <taxon>Pseudomonadota</taxon>
        <taxon>Gammaproteobacteria</taxon>
        <taxon>Pseudomonadales</taxon>
        <taxon>Pseudomonadaceae</taxon>
        <taxon>Pseudomonas</taxon>
    </lineage>
</organism>
<protein>
    <submittedName>
        <fullName evidence="5">Tyrosyl-trna synthetase</fullName>
    </submittedName>
</protein>
<reference evidence="5 6" key="1">
    <citation type="submission" date="2017-07" db="EMBL/GenBank/DDBJ databases">
        <title>Genome sequence of Pseudomonas NEP1.</title>
        <authorList>
            <person name="Nascimento F.X."/>
        </authorList>
    </citation>
    <scope>NUCLEOTIDE SEQUENCE [LARGE SCALE GENOMIC DNA]</scope>
    <source>
        <strain evidence="5 6">NEP1</strain>
    </source>
</reference>
<feature type="chain" id="PRO_5016575939" evidence="3">
    <location>
        <begin position="21"/>
        <end position="188"/>
    </location>
</feature>
<evidence type="ECO:0000313" key="6">
    <source>
        <dbReference type="Proteomes" id="UP000254535"/>
    </source>
</evidence>
<keyword evidence="5" id="KW-0030">Aminoacyl-tRNA synthetase</keyword>